<keyword evidence="1" id="KW-0732">Signal</keyword>
<keyword evidence="4" id="KW-1185">Reference proteome</keyword>
<reference evidence="3 4" key="1">
    <citation type="submission" date="2020-05" db="EMBL/GenBank/DDBJ databases">
        <title>Genome sequencing of Spirosoma sp. TS118.</title>
        <authorList>
            <person name="Lee J.-H."/>
            <person name="Jeong S."/>
            <person name="Zhao L."/>
            <person name="Jung J.-H."/>
            <person name="Kim M.-K."/>
            <person name="Lim S."/>
        </authorList>
    </citation>
    <scope>NUCLEOTIDE SEQUENCE [LARGE SCALE GENOMIC DNA]</scope>
    <source>
        <strain evidence="3 4">TS118</strain>
    </source>
</reference>
<proteinExistence type="predicted"/>
<feature type="signal peptide" evidence="1">
    <location>
        <begin position="1"/>
        <end position="20"/>
    </location>
</feature>
<evidence type="ECO:0000256" key="1">
    <source>
        <dbReference type="SAM" id="SignalP"/>
    </source>
</evidence>
<organism evidence="3 4">
    <name type="scientific">Spirosoma taeanense</name>
    <dbReference type="NCBI Taxonomy" id="2735870"/>
    <lineage>
        <taxon>Bacteria</taxon>
        <taxon>Pseudomonadati</taxon>
        <taxon>Bacteroidota</taxon>
        <taxon>Cytophagia</taxon>
        <taxon>Cytophagales</taxon>
        <taxon>Cytophagaceae</taxon>
        <taxon>Spirosoma</taxon>
    </lineage>
</organism>
<protein>
    <submittedName>
        <fullName evidence="3">DUF5018 domain-containing protein</fullName>
    </submittedName>
</protein>
<name>A0A6M5Y9C7_9BACT</name>
<dbReference type="KEGG" id="stae:HNV11_12220"/>
<evidence type="ECO:0000313" key="4">
    <source>
        <dbReference type="Proteomes" id="UP000502756"/>
    </source>
</evidence>
<evidence type="ECO:0000313" key="3">
    <source>
        <dbReference type="EMBL" id="QJW90084.1"/>
    </source>
</evidence>
<evidence type="ECO:0000259" key="2">
    <source>
        <dbReference type="Pfam" id="PF16410"/>
    </source>
</evidence>
<dbReference type="Proteomes" id="UP000502756">
    <property type="component" value="Chromosome"/>
</dbReference>
<dbReference type="EMBL" id="CP053435">
    <property type="protein sequence ID" value="QJW90084.1"/>
    <property type="molecule type" value="Genomic_DNA"/>
</dbReference>
<accession>A0A6M5Y9C7</accession>
<feature type="chain" id="PRO_5027116334" evidence="1">
    <location>
        <begin position="21"/>
        <end position="264"/>
    </location>
</feature>
<gene>
    <name evidence="3" type="ORF">HNV11_12220</name>
</gene>
<dbReference type="Gene3D" id="2.60.40.2340">
    <property type="match status" value="2"/>
</dbReference>
<dbReference type="Pfam" id="PF16410">
    <property type="entry name" value="DUF5018"/>
    <property type="match status" value="1"/>
</dbReference>
<dbReference type="InterPro" id="IPR032186">
    <property type="entry name" value="DUF5018"/>
</dbReference>
<sequence>MMKAFLQSISLLFFLWLVFAQCSKTPDTPVTPKSSAKSLTNPVIDGISSASATYDAATFTHMITVPFGTDVTALKISFTLPSGATVKPVSGSVQNFTNPVSYTVTAEDTSTQTYTVKVVVQAAPKSSEKQITSFIFAALTPAVSASIAQATHAISATVPAEANLTALVPTVSVSAKATVSPASGIAQNFINPVNYTVTAEDGSQQIYEVKIAKGNPTSNNIGCLISRIDNLDTSENINFQYDSQGRVTKIDGTYLSGNTLTGRG</sequence>
<feature type="domain" description="DUF5018" evidence="2">
    <location>
        <begin position="125"/>
        <end position="212"/>
    </location>
</feature>
<dbReference type="AlphaFoldDB" id="A0A6M5Y9C7"/>